<dbReference type="Pfam" id="PF21036">
    <property type="entry name" value="EryCIII-like_N"/>
    <property type="match status" value="1"/>
</dbReference>
<keyword evidence="6" id="KW-1185">Reference proteome</keyword>
<evidence type="ECO:0000259" key="3">
    <source>
        <dbReference type="Pfam" id="PF06722"/>
    </source>
</evidence>
<dbReference type="InterPro" id="IPR002213">
    <property type="entry name" value="UDP_glucos_trans"/>
</dbReference>
<gene>
    <name evidence="5" type="ORF">GCM10010151_05910</name>
</gene>
<dbReference type="InterPro" id="IPR010610">
    <property type="entry name" value="EryCIII-like_C"/>
</dbReference>
<dbReference type="CDD" id="cd03784">
    <property type="entry name" value="GT1_Gtf-like"/>
    <property type="match status" value="1"/>
</dbReference>
<dbReference type="SUPFAM" id="SSF53756">
    <property type="entry name" value="UDP-Glycosyltransferase/glycogen phosphorylase"/>
    <property type="match status" value="1"/>
</dbReference>
<accession>A0ABP3FIQ0</accession>
<proteinExistence type="predicted"/>
<dbReference type="InterPro" id="IPR048284">
    <property type="entry name" value="EryCIII-like_N"/>
</dbReference>
<protein>
    <submittedName>
        <fullName evidence="5">Glycosyltransferase</fullName>
    </submittedName>
</protein>
<keyword evidence="1" id="KW-0808">Transferase</keyword>
<organism evidence="5 6">
    <name type="scientific">Actinoallomurus spadix</name>
    <dbReference type="NCBI Taxonomy" id="79912"/>
    <lineage>
        <taxon>Bacteria</taxon>
        <taxon>Bacillati</taxon>
        <taxon>Actinomycetota</taxon>
        <taxon>Actinomycetes</taxon>
        <taxon>Streptosporangiales</taxon>
        <taxon>Thermomonosporaceae</taxon>
        <taxon>Actinoallomurus</taxon>
    </lineage>
</organism>
<dbReference type="Proteomes" id="UP001501822">
    <property type="component" value="Unassembled WGS sequence"/>
</dbReference>
<dbReference type="Gene3D" id="3.40.50.2000">
    <property type="entry name" value="Glycogen Phosphorylase B"/>
    <property type="match status" value="2"/>
</dbReference>
<evidence type="ECO:0000256" key="2">
    <source>
        <dbReference type="SAM" id="MobiDB-lite"/>
    </source>
</evidence>
<evidence type="ECO:0000313" key="6">
    <source>
        <dbReference type="Proteomes" id="UP001501822"/>
    </source>
</evidence>
<evidence type="ECO:0000256" key="1">
    <source>
        <dbReference type="ARBA" id="ARBA00022679"/>
    </source>
</evidence>
<dbReference type="EMBL" id="BAAABM010000007">
    <property type="protein sequence ID" value="GAA0318940.1"/>
    <property type="molecule type" value="Genomic_DNA"/>
</dbReference>
<dbReference type="Pfam" id="PF06722">
    <property type="entry name" value="EryCIII-like_C"/>
    <property type="match status" value="1"/>
</dbReference>
<sequence length="400" mass="43314">MFIVTGSQPTYFAVAPLATAARSAGHEVMLAAHEPWVKTAESIGLPTFCFTAEPMRHYMGLPATDDSRRSSPLPADEQMTGQGRGFARMGRAGLEPLLEFAGDWSPDLVVGTALCFSAMLLTARLGIPYVRLFENQIPIARIDAGAEEELRPDLEGLGLDRLPRPDLILDATPPSLRPPDAPAPAQPVRWIPSHPQRRLERWMYTRPEGRRRVLITSGSRSLMFHDEGWSMPLLVGELTATGVDVLVAASPGNRELTGHRIPDRISVSERFGQDMGDVRVGWIPLDAVAPTCDLAVHHGGATTIPTLLVSGVPQLIIPEGKPDYHRDAMARSLSDFGAARALRPRAEGTGRDPGEVIAAACREMLAEPGYAERATFLAKEIAAQPTPAEIVPKLEALASR</sequence>
<comment type="caution">
    <text evidence="5">The sequence shown here is derived from an EMBL/GenBank/DDBJ whole genome shotgun (WGS) entry which is preliminary data.</text>
</comment>
<feature type="domain" description="Erythromycin biosynthesis protein CIII-like N-terminal" evidence="4">
    <location>
        <begin position="20"/>
        <end position="218"/>
    </location>
</feature>
<feature type="region of interest" description="Disordered" evidence="2">
    <location>
        <begin position="62"/>
        <end position="81"/>
    </location>
</feature>
<evidence type="ECO:0000313" key="5">
    <source>
        <dbReference type="EMBL" id="GAA0318940.1"/>
    </source>
</evidence>
<reference evidence="6" key="1">
    <citation type="journal article" date="2019" name="Int. J. Syst. Evol. Microbiol.">
        <title>The Global Catalogue of Microorganisms (GCM) 10K type strain sequencing project: providing services to taxonomists for standard genome sequencing and annotation.</title>
        <authorList>
            <consortium name="The Broad Institute Genomics Platform"/>
            <consortium name="The Broad Institute Genome Sequencing Center for Infectious Disease"/>
            <person name="Wu L."/>
            <person name="Ma J."/>
        </authorList>
    </citation>
    <scope>NUCLEOTIDE SEQUENCE [LARGE SCALE GENOMIC DNA]</scope>
    <source>
        <strain evidence="6">JCM 3146</strain>
    </source>
</reference>
<name>A0ABP3FIQ0_9ACTN</name>
<evidence type="ECO:0000259" key="4">
    <source>
        <dbReference type="Pfam" id="PF21036"/>
    </source>
</evidence>
<feature type="domain" description="Erythromycin biosynthesis protein CIII-like C-terminal" evidence="3">
    <location>
        <begin position="276"/>
        <end position="397"/>
    </location>
</feature>